<evidence type="ECO:0000256" key="1">
    <source>
        <dbReference type="SAM" id="MobiDB-lite"/>
    </source>
</evidence>
<comment type="caution">
    <text evidence="2">The sequence shown here is derived from an EMBL/GenBank/DDBJ whole genome shotgun (WGS) entry which is preliminary data.</text>
</comment>
<evidence type="ECO:0000313" key="2">
    <source>
        <dbReference type="EMBL" id="MCX2562091.1"/>
    </source>
</evidence>
<gene>
    <name evidence="2" type="ORF">OQ252_11895</name>
</gene>
<proteinExistence type="predicted"/>
<protein>
    <submittedName>
        <fullName evidence="2">Uncharacterized protein</fullName>
    </submittedName>
</protein>
<feature type="compositionally biased region" description="Polar residues" evidence="1">
    <location>
        <begin position="43"/>
        <end position="57"/>
    </location>
</feature>
<reference evidence="2 3" key="1">
    <citation type="submission" date="2022-11" db="EMBL/GenBank/DDBJ databases">
        <title>Genome sequencing of Acetobacter type strain.</title>
        <authorList>
            <person name="Heo J."/>
            <person name="Lee D."/>
            <person name="Han B.-H."/>
            <person name="Hong S.-B."/>
            <person name="Kwon S.-W."/>
        </authorList>
    </citation>
    <scope>NUCLEOTIDE SEQUENCE [LARGE SCALE GENOMIC DNA]</scope>
    <source>
        <strain evidence="2 3">KACC 21251</strain>
    </source>
</reference>
<dbReference type="EMBL" id="JAPIUX010000022">
    <property type="protein sequence ID" value="MCX2562091.1"/>
    <property type="molecule type" value="Genomic_DNA"/>
</dbReference>
<feature type="region of interest" description="Disordered" evidence="1">
    <location>
        <begin position="40"/>
        <end position="63"/>
    </location>
</feature>
<evidence type="ECO:0000313" key="3">
    <source>
        <dbReference type="Proteomes" id="UP001526446"/>
    </source>
</evidence>
<dbReference type="Proteomes" id="UP001526446">
    <property type="component" value="Unassembled WGS sequence"/>
</dbReference>
<dbReference type="RefSeq" id="WP_166123396.1">
    <property type="nucleotide sequence ID" value="NZ_JAPIUX010000022.1"/>
</dbReference>
<sequence length="142" mass="16283">MDGRKFIQAAFFQRGERKKSGLSVFIVSAPHKLADTNPMKTAGNLSPAKQAQGFSTGRQKRGENRMDYQGKRVSKLYGLADGYGALLQEVMVFPCFFYIWHPVTVSRKKIIYVHSKLMFFCRKIIKKLLIFSLLTTNFFLFS</sequence>
<accession>A0ABT3Q9Y0</accession>
<keyword evidence="3" id="KW-1185">Reference proteome</keyword>
<name>A0ABT3Q9Y0_9PROT</name>
<organism evidence="2 3">
    <name type="scientific">Acetobacter farinalis</name>
    <dbReference type="NCBI Taxonomy" id="1260984"/>
    <lineage>
        <taxon>Bacteria</taxon>
        <taxon>Pseudomonadati</taxon>
        <taxon>Pseudomonadota</taxon>
        <taxon>Alphaproteobacteria</taxon>
        <taxon>Acetobacterales</taxon>
        <taxon>Acetobacteraceae</taxon>
        <taxon>Acetobacter</taxon>
    </lineage>
</organism>